<feature type="transmembrane region" description="Helical" evidence="6">
    <location>
        <begin position="141"/>
        <end position="162"/>
    </location>
</feature>
<evidence type="ECO:0000256" key="2">
    <source>
        <dbReference type="ARBA" id="ARBA00009142"/>
    </source>
</evidence>
<protein>
    <recommendedName>
        <fullName evidence="6">Probable membrane transporter protein</fullName>
    </recommendedName>
</protein>
<dbReference type="Pfam" id="PF01925">
    <property type="entry name" value="TauE"/>
    <property type="match status" value="1"/>
</dbReference>
<feature type="transmembrane region" description="Helical" evidence="6">
    <location>
        <begin position="168"/>
        <end position="196"/>
    </location>
</feature>
<comment type="caution">
    <text evidence="7">The sequence shown here is derived from an EMBL/GenBank/DDBJ whole genome shotgun (WGS) entry which is preliminary data.</text>
</comment>
<dbReference type="PANTHER" id="PTHR43701">
    <property type="entry name" value="MEMBRANE TRANSPORTER PROTEIN MJ0441-RELATED"/>
    <property type="match status" value="1"/>
</dbReference>
<evidence type="ECO:0000313" key="8">
    <source>
        <dbReference type="Proteomes" id="UP000192441"/>
    </source>
</evidence>
<feature type="transmembrane region" description="Helical" evidence="6">
    <location>
        <begin position="83"/>
        <end position="102"/>
    </location>
</feature>
<gene>
    <name evidence="7" type="ORF">BST20_00600</name>
</gene>
<dbReference type="EMBL" id="MVHM01000001">
    <property type="protein sequence ID" value="ORA40702.1"/>
    <property type="molecule type" value="Genomic_DNA"/>
</dbReference>
<evidence type="ECO:0000313" key="7">
    <source>
        <dbReference type="EMBL" id="ORA40702.1"/>
    </source>
</evidence>
<feature type="transmembrane region" description="Helical" evidence="6">
    <location>
        <begin position="108"/>
        <end position="129"/>
    </location>
</feature>
<dbReference type="InterPro" id="IPR051598">
    <property type="entry name" value="TSUP/Inactive_protease-like"/>
</dbReference>
<reference evidence="7 8" key="1">
    <citation type="submission" date="2016-12" db="EMBL/GenBank/DDBJ databases">
        <title>The new phylogeny of genus Mycobacterium.</title>
        <authorList>
            <person name="Tortoli E."/>
            <person name="Trovato A."/>
            <person name="Cirillo D.M."/>
        </authorList>
    </citation>
    <scope>NUCLEOTIDE SEQUENCE [LARGE SCALE GENOMIC DNA]</scope>
    <source>
        <strain evidence="7 8">DSM 44624</strain>
    </source>
</reference>
<name>A0AA91RJF8_9MYCO</name>
<feature type="transmembrane region" description="Helical" evidence="6">
    <location>
        <begin position="243"/>
        <end position="260"/>
    </location>
</feature>
<organism evidence="7 8">
    <name type="scientific">Mycobacterium branderi</name>
    <dbReference type="NCBI Taxonomy" id="43348"/>
    <lineage>
        <taxon>Bacteria</taxon>
        <taxon>Bacillati</taxon>
        <taxon>Actinomycetota</taxon>
        <taxon>Actinomycetes</taxon>
        <taxon>Mycobacteriales</taxon>
        <taxon>Mycobacteriaceae</taxon>
        <taxon>Mycobacterium</taxon>
    </lineage>
</organism>
<comment type="subcellular location">
    <subcellularLocation>
        <location evidence="6">Cell membrane</location>
        <topology evidence="6">Multi-pass membrane protein</topology>
    </subcellularLocation>
    <subcellularLocation>
        <location evidence="1">Membrane</location>
        <topology evidence="1">Multi-pass membrane protein</topology>
    </subcellularLocation>
</comment>
<comment type="similarity">
    <text evidence="2 6">Belongs to the 4-toluene sulfonate uptake permease (TSUP) (TC 2.A.102) family.</text>
</comment>
<dbReference type="GO" id="GO:0005886">
    <property type="term" value="C:plasma membrane"/>
    <property type="evidence" value="ECO:0007669"/>
    <property type="project" value="UniProtKB-SubCell"/>
</dbReference>
<evidence type="ECO:0000256" key="3">
    <source>
        <dbReference type="ARBA" id="ARBA00022692"/>
    </source>
</evidence>
<dbReference type="PANTHER" id="PTHR43701:SF2">
    <property type="entry name" value="MEMBRANE TRANSPORTER PROTEIN YJNA-RELATED"/>
    <property type="match status" value="1"/>
</dbReference>
<keyword evidence="6" id="KW-1003">Cell membrane</keyword>
<keyword evidence="4 6" id="KW-1133">Transmembrane helix</keyword>
<evidence type="ECO:0000256" key="6">
    <source>
        <dbReference type="RuleBase" id="RU363041"/>
    </source>
</evidence>
<evidence type="ECO:0000256" key="5">
    <source>
        <dbReference type="ARBA" id="ARBA00023136"/>
    </source>
</evidence>
<keyword evidence="3 6" id="KW-0812">Transmembrane</keyword>
<feature type="transmembrane region" description="Helical" evidence="6">
    <location>
        <begin position="6"/>
        <end position="27"/>
    </location>
</feature>
<accession>A0AA91RJF8</accession>
<proteinExistence type="inferred from homology"/>
<dbReference type="AlphaFoldDB" id="A0AA91RJF8"/>
<feature type="transmembrane region" description="Helical" evidence="6">
    <location>
        <begin position="217"/>
        <end position="237"/>
    </location>
</feature>
<dbReference type="Proteomes" id="UP000192441">
    <property type="component" value="Unassembled WGS sequence"/>
</dbReference>
<evidence type="ECO:0000256" key="4">
    <source>
        <dbReference type="ARBA" id="ARBA00022989"/>
    </source>
</evidence>
<evidence type="ECO:0000256" key="1">
    <source>
        <dbReference type="ARBA" id="ARBA00004141"/>
    </source>
</evidence>
<dbReference type="InterPro" id="IPR002781">
    <property type="entry name" value="TM_pro_TauE-like"/>
</dbReference>
<sequence>MYRWSGSPVLVVAAGMAIGVLGGLIGLGGAEFRLPLLIGVFGFAALEAVILNKAMSLIVVVTALPARLVAVSWSDVAGHWPVALNLLAGSLMGAWVGASWATRMRSATLYRVLAILLVLIATALIITHLGQLPAVQLPSAARIVVGIVAGALIGVVASLMGVAGGELIIPTIVLLFALDIKIAGTLSLAVSLPTMLVAFTRYSRDASFSVLHHNRRFVILMAAGSIAGTMLGGLLLGVVSSTVLIPLLAALLVLSSIKVWRHH</sequence>
<keyword evidence="5 6" id="KW-0472">Membrane</keyword>
<feature type="transmembrane region" description="Helical" evidence="6">
    <location>
        <begin position="57"/>
        <end position="76"/>
    </location>
</feature>